<dbReference type="Proteomes" id="UP000410049">
    <property type="component" value="Unassembled WGS sequence"/>
</dbReference>
<evidence type="ECO:0000313" key="1">
    <source>
        <dbReference type="EMBL" id="KAA8825667.1"/>
    </source>
</evidence>
<dbReference type="Pfam" id="PF13196">
    <property type="entry name" value="DUF4012"/>
    <property type="match status" value="1"/>
</dbReference>
<reference evidence="1 2" key="1">
    <citation type="journal article" date="2019" name="Syst. Appl. Microbiol.">
        <title>Characterization of Bifidobacterium species in feaces of the Egyptian fruit bat: Description of B. vespertilionis sp. nov. and B. rousetti sp. nov.</title>
        <authorList>
            <person name="Modesto M."/>
            <person name="Satti M."/>
            <person name="Watanabe K."/>
            <person name="Puglisi E."/>
            <person name="Morelli L."/>
            <person name="Huang C.-H."/>
            <person name="Liou J.-S."/>
            <person name="Miyashita M."/>
            <person name="Tamura T."/>
            <person name="Saito S."/>
            <person name="Mori K."/>
            <person name="Huang L."/>
            <person name="Sciavilla P."/>
            <person name="Sandri C."/>
            <person name="Spiezio C."/>
            <person name="Vitali F."/>
            <person name="Cavalieri D."/>
            <person name="Perpetuini G."/>
            <person name="Tofalo R."/>
            <person name="Bonetti A."/>
            <person name="Arita M."/>
            <person name="Mattarelli P."/>
        </authorList>
    </citation>
    <scope>NUCLEOTIDE SEQUENCE [LARGE SCALE GENOMIC DNA]</scope>
    <source>
        <strain evidence="1 2">RST17</strain>
    </source>
</reference>
<dbReference type="EMBL" id="RZUH01000014">
    <property type="protein sequence ID" value="KAA8825667.1"/>
    <property type="molecule type" value="Genomic_DNA"/>
</dbReference>
<gene>
    <name evidence="1" type="ORF">EMO91_11945</name>
</gene>
<comment type="caution">
    <text evidence="1">The sequence shown here is derived from an EMBL/GenBank/DDBJ whole genome shotgun (WGS) entry which is preliminary data.</text>
</comment>
<organism evidence="1 2">
    <name type="scientific">Bifidobacterium myosotis</name>
    <dbReference type="NCBI Taxonomy" id="1630166"/>
    <lineage>
        <taxon>Bacteria</taxon>
        <taxon>Bacillati</taxon>
        <taxon>Actinomycetota</taxon>
        <taxon>Actinomycetes</taxon>
        <taxon>Bifidobacteriales</taxon>
        <taxon>Bifidobacteriaceae</taxon>
        <taxon>Bifidobacterium</taxon>
    </lineage>
</organism>
<proteinExistence type="predicted"/>
<protein>
    <submittedName>
        <fullName evidence="1">DUF4012 domain-containing protein</fullName>
    </submittedName>
</protein>
<dbReference type="InterPro" id="IPR025101">
    <property type="entry name" value="DUF4012"/>
</dbReference>
<name>A0A5M9ZG40_9BIFI</name>
<accession>A0A5M9ZG40</accession>
<dbReference type="AlphaFoldDB" id="A0A5M9ZG40"/>
<sequence>MAGKLPGYGGDVEAIRTSVDVLHQVADDALPLIIDAVSDVDVSRITIADGSVSVPGIRQAAPKLAKANGIIADANGKLQSIDGVTLGALQRQLKPAQEKFVTLAETSDTLSRGVQLLPSMLGLDDPNTTRTYLVLAQNNAEVRTTGGIAGAFGLVTVKGGKVEMHDFISTSEFGSFDQPVVPLQPDEHDIFGDGLGEFMQDTNFTPDFSRTGQIAKAMWEAKRGGTIDGVISMDPVFLQRVLSVAGPVTVDGGNGMSVTLDGSNTAQFLLNEVYFALPNNTDTFFGHAAKASFDKILHSSSANPTELVKQVISSAKGGHLYVWSAREDEQKLLDGTLVGGTLVTKESGGYMGAKAPRQVIGVYYNDAMASKMDWYLNRSVEDKLVQTYPNGRERHEITIRMKNTLSAGDVAGLPDYIIGNLENGAVKGNIQFVNYLYVPAGGAVPEYAAGPNGDKGDDYAIHDGLTVVAKQVSLAPGESYEIKATVYTAPGSMNGRTVVRQTPLAR</sequence>
<evidence type="ECO:0000313" key="2">
    <source>
        <dbReference type="Proteomes" id="UP000410049"/>
    </source>
</evidence>